<dbReference type="SUPFAM" id="SSF51905">
    <property type="entry name" value="FAD/NAD(P)-binding domain"/>
    <property type="match status" value="1"/>
</dbReference>
<dbReference type="Pfam" id="PF01593">
    <property type="entry name" value="Amino_oxidase"/>
    <property type="match status" value="1"/>
</dbReference>
<dbReference type="STRING" id="1618345.UT18_C0017G0007"/>
<dbReference type="PANTHER" id="PTHR42923">
    <property type="entry name" value="PROTOPORPHYRINOGEN OXIDASE"/>
    <property type="match status" value="1"/>
</dbReference>
<evidence type="ECO:0000259" key="1">
    <source>
        <dbReference type="Pfam" id="PF01593"/>
    </source>
</evidence>
<dbReference type="Gene3D" id="3.50.50.60">
    <property type="entry name" value="FAD/NAD(P)-binding domain"/>
    <property type="match status" value="1"/>
</dbReference>
<dbReference type="InterPro" id="IPR036188">
    <property type="entry name" value="FAD/NAD-bd_sf"/>
</dbReference>
<dbReference type="Proteomes" id="UP000034207">
    <property type="component" value="Unassembled WGS sequence"/>
</dbReference>
<dbReference type="InterPro" id="IPR050464">
    <property type="entry name" value="Zeta_carotene_desat/Oxidored"/>
</dbReference>
<feature type="domain" description="Amine oxidase" evidence="1">
    <location>
        <begin position="17"/>
        <end position="239"/>
    </location>
</feature>
<sequence length="477" mass="54469">MTKRNRSKSIAVIGGGICGLSCGYYLTKAGFKVSVFEKDESLGGLISTFSPGKNLKLEKLYHHVFVNDKEAINLFKELGIANSLEPRQSKVGFLKDGKFYDFNKSIDFFSLPFLNFSSKIRFAFAGIFLKFLPEKLIKNLTAEKILILTMGKKNYRVIWEPLLKGKFGRFKNMISATWIVYRFKKRSGTRKKGREILLYPTASFQILIDALKNEINEKNIFTKTKIENIKESYDGYIINNKKYDILVSTIAETDRTQIFGKSNIKDILDLRKMTHLSKPKKGEIKSLFSTGSIFVDTLTGEKGISAALFGLGGVVGLRKFSIDYLGAICPVFFFKKPLTQYYWTNILDNLPFGGIIEHTNLIKNVDYGSSIVYLSHYLENSDPLFKMSDNELESYYLRHLKKIFPDIENNLKGSKIYRVSNAQPIIKKGFKKPAVTTNNKLYVTSMTHTYPFDRGINYAIKEARNIANEIIKTHLRL</sequence>
<accession>A0A0G0LRI3</accession>
<evidence type="ECO:0000313" key="3">
    <source>
        <dbReference type="Proteomes" id="UP000034207"/>
    </source>
</evidence>
<evidence type="ECO:0000313" key="2">
    <source>
        <dbReference type="EMBL" id="KKQ93637.1"/>
    </source>
</evidence>
<protein>
    <submittedName>
        <fullName evidence="2">Amine oxidase family protein</fullName>
    </submittedName>
</protein>
<dbReference type="PATRIC" id="fig|1618345.3.peg.915"/>
<comment type="caution">
    <text evidence="2">The sequence shown here is derived from an EMBL/GenBank/DDBJ whole genome shotgun (WGS) entry which is preliminary data.</text>
</comment>
<dbReference type="GO" id="GO:0016491">
    <property type="term" value="F:oxidoreductase activity"/>
    <property type="evidence" value="ECO:0007669"/>
    <property type="project" value="InterPro"/>
</dbReference>
<gene>
    <name evidence="2" type="ORF">UT18_C0017G0007</name>
</gene>
<reference evidence="2 3" key="1">
    <citation type="journal article" date="2015" name="Nature">
        <title>rRNA introns, odd ribosomes, and small enigmatic genomes across a large radiation of phyla.</title>
        <authorList>
            <person name="Brown C.T."/>
            <person name="Hug L.A."/>
            <person name="Thomas B.C."/>
            <person name="Sharon I."/>
            <person name="Castelle C.J."/>
            <person name="Singh A."/>
            <person name="Wilkins M.J."/>
            <person name="Williams K.H."/>
            <person name="Banfield J.F."/>
        </authorList>
    </citation>
    <scope>NUCLEOTIDE SEQUENCE [LARGE SCALE GENOMIC DNA]</scope>
</reference>
<dbReference type="InterPro" id="IPR002937">
    <property type="entry name" value="Amino_oxidase"/>
</dbReference>
<dbReference type="PANTHER" id="PTHR42923:SF46">
    <property type="entry name" value="AMINE OXIDASE"/>
    <property type="match status" value="1"/>
</dbReference>
<proteinExistence type="predicted"/>
<organism evidence="2 3">
    <name type="scientific">candidate division CPR2 bacterium GW2011_GWC2_39_10</name>
    <dbReference type="NCBI Taxonomy" id="1618345"/>
    <lineage>
        <taxon>Bacteria</taxon>
        <taxon>Bacteria division CPR2</taxon>
    </lineage>
</organism>
<dbReference type="AlphaFoldDB" id="A0A0G0LRI3"/>
<dbReference type="PRINTS" id="PR00419">
    <property type="entry name" value="ADXRDTASE"/>
</dbReference>
<dbReference type="EMBL" id="LBVV01000017">
    <property type="protein sequence ID" value="KKQ93637.1"/>
    <property type="molecule type" value="Genomic_DNA"/>
</dbReference>
<name>A0A0G0LRI3_UNCC2</name>